<proteinExistence type="predicted"/>
<dbReference type="RefSeq" id="WP_070710025.1">
    <property type="nucleotide sequence ID" value="NZ_CP136964.1"/>
</dbReference>
<dbReference type="Proteomes" id="UP000243626">
    <property type="component" value="Chromosome"/>
</dbReference>
<protein>
    <submittedName>
        <fullName evidence="1">Alpha-amylase</fullName>
    </submittedName>
</protein>
<organism evidence="1 2">
    <name type="scientific">Nosocomiicoccus massiliensis</name>
    <dbReference type="NCBI Taxonomy" id="1232430"/>
    <lineage>
        <taxon>Bacteria</taxon>
        <taxon>Bacillati</taxon>
        <taxon>Bacillota</taxon>
        <taxon>Bacilli</taxon>
        <taxon>Bacillales</taxon>
        <taxon>Staphylococcaceae</taxon>
        <taxon>Nosocomiicoccus</taxon>
    </lineage>
</organism>
<dbReference type="KEGG" id="nmy:CJ229_004180"/>
<dbReference type="AlphaFoldDB" id="A0AAF0YLZ6"/>
<accession>A0AAF0YLZ6</accession>
<name>A0AAF0YLZ6_9STAP</name>
<gene>
    <name evidence="1" type="ORF">CJ229_004180</name>
</gene>
<sequence>MKKRTIVLLIIAIIILFIPVVDKTSQSERVIIDNSTREIIHPDCFDEKKHSNWIDEVTFNNALNNKEYLVRDTCSKEKLPIGKTSIFNRMFLKKD</sequence>
<keyword evidence="2" id="KW-1185">Reference proteome</keyword>
<evidence type="ECO:0000313" key="2">
    <source>
        <dbReference type="Proteomes" id="UP000243626"/>
    </source>
</evidence>
<dbReference type="EMBL" id="CP136964">
    <property type="protein sequence ID" value="WOS96912.1"/>
    <property type="molecule type" value="Genomic_DNA"/>
</dbReference>
<evidence type="ECO:0000313" key="1">
    <source>
        <dbReference type="EMBL" id="WOS96912.1"/>
    </source>
</evidence>
<reference evidence="2" key="1">
    <citation type="submission" date="2017-09" db="EMBL/GenBank/DDBJ databases">
        <title>Bacterial strain isolated from the female urinary microbiota.</title>
        <authorList>
            <person name="Thomas-White K."/>
            <person name="Kumar N."/>
            <person name="Forster S."/>
            <person name="Putonti C."/>
            <person name="Lawley T."/>
            <person name="Wolfe A.J."/>
        </authorList>
    </citation>
    <scope>NUCLEOTIDE SEQUENCE [LARGE SCALE GENOMIC DNA]</scope>
    <source>
        <strain evidence="2">UMB0959</strain>
    </source>
</reference>